<protein>
    <submittedName>
        <fullName evidence="10">Uncharacterized protein LOC113492308</fullName>
    </submittedName>
</protein>
<feature type="signal peptide" evidence="6">
    <location>
        <begin position="1"/>
        <end position="23"/>
    </location>
</feature>
<dbReference type="GO" id="GO:0046872">
    <property type="term" value="F:metal ion binding"/>
    <property type="evidence" value="ECO:0007669"/>
    <property type="project" value="UniProtKB-KW"/>
</dbReference>
<keyword evidence="5" id="KW-0479">Metal-binding</keyword>
<evidence type="ECO:0000256" key="2">
    <source>
        <dbReference type="ARBA" id="ARBA00022722"/>
    </source>
</evidence>
<gene>
    <name evidence="10" type="primary">LOC113492308</name>
</gene>
<organism evidence="9 10">
    <name type="scientific">Trichoplusia ni</name>
    <name type="common">Cabbage looper</name>
    <dbReference type="NCBI Taxonomy" id="7111"/>
    <lineage>
        <taxon>Eukaryota</taxon>
        <taxon>Metazoa</taxon>
        <taxon>Ecdysozoa</taxon>
        <taxon>Arthropoda</taxon>
        <taxon>Hexapoda</taxon>
        <taxon>Insecta</taxon>
        <taxon>Pterygota</taxon>
        <taxon>Neoptera</taxon>
        <taxon>Endopterygota</taxon>
        <taxon>Lepidoptera</taxon>
        <taxon>Glossata</taxon>
        <taxon>Ditrysia</taxon>
        <taxon>Noctuoidea</taxon>
        <taxon>Noctuidae</taxon>
        <taxon>Plusiinae</taxon>
        <taxon>Trichoplusia</taxon>
    </lineage>
</organism>
<evidence type="ECO:0000256" key="4">
    <source>
        <dbReference type="PIRSR" id="PIRSR640255-1"/>
    </source>
</evidence>
<evidence type="ECO:0000256" key="5">
    <source>
        <dbReference type="PIRSR" id="PIRSR640255-2"/>
    </source>
</evidence>
<name>A0A7E5VB98_TRINI</name>
<feature type="active site" description="Proton acceptor" evidence="4">
    <location>
        <position position="228"/>
    </location>
</feature>
<dbReference type="SMART" id="SM00477">
    <property type="entry name" value="NUC"/>
    <property type="match status" value="1"/>
</dbReference>
<dbReference type="GO" id="GO:0003676">
    <property type="term" value="F:nucleic acid binding"/>
    <property type="evidence" value="ECO:0007669"/>
    <property type="project" value="InterPro"/>
</dbReference>
<dbReference type="SUPFAM" id="SSF54060">
    <property type="entry name" value="His-Me finger endonucleases"/>
    <property type="match status" value="1"/>
</dbReference>
<dbReference type="SMART" id="SM00892">
    <property type="entry name" value="Endonuclease_NS"/>
    <property type="match status" value="1"/>
</dbReference>
<keyword evidence="3" id="KW-0255">Endonuclease</keyword>
<dbReference type="Proteomes" id="UP000322000">
    <property type="component" value="Chromosome 3"/>
</dbReference>
<sequence>MTVVFGHVLAFSLIFNLICFIKSECVLKINEDLAKIGPVYIRDNDYMDPNNADGTITFDKADTVTVACPGTNRWVVLGKDTTSSDVLEAACVTGNTFRVDGKVLPFEDISCNSQPYFTAEETREKCHGQGIKYRVGYKVRNTFYELYEACFDKYRLHTHYVEHPLTPMSRFMQTGLKRPAFIEGNLFGKVKMNQLYKMTHQKTQLDAILGPGMGEEYITHKQFLTRGHLAARADYTTSAETRGTFHYVNTAPQWMRGNAGDWAALEEALRRRVQSRGSDVLVVTGTHGVMTLPDSKGRMQEVYLSEDVNNNLIVPVPMYFYKLVYDTKDKTAAAFISINSSFYNATTINRLAFCEDTCDGNPQYSWLKWRSNDGTFSFCCDYHDFIQEIDYLPKREVRGRFF</sequence>
<keyword evidence="3" id="KW-0378">Hydrolase</keyword>
<dbReference type="InterPro" id="IPR001604">
    <property type="entry name" value="Endo_G_ENPP1-like_dom"/>
</dbReference>
<dbReference type="GO" id="GO:0006309">
    <property type="term" value="P:apoptotic DNA fragmentation"/>
    <property type="evidence" value="ECO:0007669"/>
    <property type="project" value="TreeGrafter"/>
</dbReference>
<evidence type="ECO:0000256" key="1">
    <source>
        <dbReference type="ARBA" id="ARBA00010052"/>
    </source>
</evidence>
<dbReference type="Gene3D" id="3.40.570.10">
    <property type="entry name" value="Extracellular Endonuclease, subunit A"/>
    <property type="match status" value="1"/>
</dbReference>
<dbReference type="PANTHER" id="PTHR13966">
    <property type="entry name" value="ENDONUCLEASE RELATED"/>
    <property type="match status" value="1"/>
</dbReference>
<dbReference type="GO" id="GO:0004521">
    <property type="term" value="F:RNA endonuclease activity"/>
    <property type="evidence" value="ECO:0007669"/>
    <property type="project" value="TreeGrafter"/>
</dbReference>
<dbReference type="KEGG" id="tnl:113492308"/>
<evidence type="ECO:0000256" key="6">
    <source>
        <dbReference type="SAM" id="SignalP"/>
    </source>
</evidence>
<dbReference type="AlphaFoldDB" id="A0A7E5VB98"/>
<dbReference type="GO" id="GO:0005743">
    <property type="term" value="C:mitochondrial inner membrane"/>
    <property type="evidence" value="ECO:0007669"/>
    <property type="project" value="TreeGrafter"/>
</dbReference>
<dbReference type="InterPro" id="IPR020821">
    <property type="entry name" value="ENPP1-3/EXOG-like_nuc-like"/>
</dbReference>
<dbReference type="InterPro" id="IPR044925">
    <property type="entry name" value="His-Me_finger_sf"/>
</dbReference>
<reference evidence="10" key="1">
    <citation type="submission" date="2025-08" db="UniProtKB">
        <authorList>
            <consortium name="RefSeq"/>
        </authorList>
    </citation>
    <scope>IDENTIFICATION</scope>
</reference>
<keyword evidence="2" id="KW-0540">Nuclease</keyword>
<dbReference type="GO" id="GO:0005634">
    <property type="term" value="C:nucleus"/>
    <property type="evidence" value="ECO:0007669"/>
    <property type="project" value="TreeGrafter"/>
</dbReference>
<evidence type="ECO:0000259" key="8">
    <source>
        <dbReference type="SMART" id="SM00892"/>
    </source>
</evidence>
<dbReference type="GeneID" id="113492308"/>
<proteinExistence type="inferred from homology"/>
<feature type="domain" description="ENPP1-3/EXOG-like endonuclease/phosphodiesterase" evidence="7">
    <location>
        <begin position="144"/>
        <end position="360"/>
    </location>
</feature>
<dbReference type="InterPro" id="IPR044929">
    <property type="entry name" value="DNA/RNA_non-sp_Endonuclease_sf"/>
</dbReference>
<dbReference type="Pfam" id="PF01223">
    <property type="entry name" value="Endonuclease_NS"/>
    <property type="match status" value="1"/>
</dbReference>
<dbReference type="OrthoDB" id="8194122at2759"/>
<keyword evidence="6" id="KW-0732">Signal</keyword>
<accession>A0A7E5VB98</accession>
<dbReference type="PANTHER" id="PTHR13966:SF17">
    <property type="entry name" value="ENDONUCLEASE-RELATED"/>
    <property type="match status" value="1"/>
</dbReference>
<evidence type="ECO:0000256" key="3">
    <source>
        <dbReference type="ARBA" id="ARBA00022759"/>
    </source>
</evidence>
<feature type="domain" description="DNA/RNA non-specific endonuclease/pyrophosphatase/phosphodiesterase" evidence="8">
    <location>
        <begin position="143"/>
        <end position="385"/>
    </location>
</feature>
<dbReference type="InterPro" id="IPR040255">
    <property type="entry name" value="Non-specific_endonuclease"/>
</dbReference>
<evidence type="ECO:0000259" key="7">
    <source>
        <dbReference type="SMART" id="SM00477"/>
    </source>
</evidence>
<dbReference type="RefSeq" id="XP_026725556.1">
    <property type="nucleotide sequence ID" value="XM_026869755.1"/>
</dbReference>
<dbReference type="InParanoid" id="A0A7E5VB98"/>
<feature type="chain" id="PRO_5028957179" evidence="6">
    <location>
        <begin position="24"/>
        <end position="402"/>
    </location>
</feature>
<evidence type="ECO:0000313" key="10">
    <source>
        <dbReference type="RefSeq" id="XP_026725556.1"/>
    </source>
</evidence>
<comment type="similarity">
    <text evidence="1">Belongs to the DNA/RNA non-specific endonuclease family.</text>
</comment>
<feature type="binding site" evidence="5">
    <location>
        <position position="258"/>
    </location>
    <ligand>
        <name>Mg(2+)</name>
        <dbReference type="ChEBI" id="CHEBI:18420"/>
        <note>catalytic</note>
    </ligand>
</feature>
<dbReference type="GO" id="GO:0000014">
    <property type="term" value="F:single-stranded DNA endodeoxyribonuclease activity"/>
    <property type="evidence" value="ECO:0007669"/>
    <property type="project" value="TreeGrafter"/>
</dbReference>
<evidence type="ECO:0000313" key="9">
    <source>
        <dbReference type="Proteomes" id="UP000322000"/>
    </source>
</evidence>
<dbReference type="FunCoup" id="A0A7E5VB98">
    <property type="interactions" value="17"/>
</dbReference>
<keyword evidence="9" id="KW-1185">Reference proteome</keyword>
<dbReference type="FunFam" id="3.40.570.10:FF:000007">
    <property type="entry name" value="Alkaline nuclease"/>
    <property type="match status" value="1"/>
</dbReference>